<dbReference type="EMBL" id="VIWW01000001">
    <property type="protein sequence ID" value="TWG04344.1"/>
    <property type="molecule type" value="Genomic_DNA"/>
</dbReference>
<name>A0A561UYB8_9ACTN</name>
<accession>A0A561UYB8</accession>
<organism evidence="3 5">
    <name type="scientific">Streptomyces brevispora</name>
    <dbReference type="NCBI Taxonomy" id="887462"/>
    <lineage>
        <taxon>Bacteria</taxon>
        <taxon>Bacillati</taxon>
        <taxon>Actinomycetota</taxon>
        <taxon>Actinomycetes</taxon>
        <taxon>Kitasatosporales</taxon>
        <taxon>Streptomycetaceae</taxon>
        <taxon>Streptomyces</taxon>
    </lineage>
</organism>
<dbReference type="Proteomes" id="UP001330827">
    <property type="component" value="Chromosome"/>
</dbReference>
<evidence type="ECO:0000313" key="5">
    <source>
        <dbReference type="Proteomes" id="UP000318186"/>
    </source>
</evidence>
<evidence type="ECO:0000313" key="4">
    <source>
        <dbReference type="EMBL" id="WSC14613.1"/>
    </source>
</evidence>
<reference evidence="4 6" key="2">
    <citation type="submission" date="2022-10" db="EMBL/GenBank/DDBJ databases">
        <title>The complete genomes of actinobacterial strains from the NBC collection.</title>
        <authorList>
            <person name="Joergensen T.S."/>
            <person name="Alvarez Arevalo M."/>
            <person name="Sterndorff E.B."/>
            <person name="Faurdal D."/>
            <person name="Vuksanovic O."/>
            <person name="Mourched A.-S."/>
            <person name="Charusanti P."/>
            <person name="Shaw S."/>
            <person name="Blin K."/>
            <person name="Weber T."/>
        </authorList>
    </citation>
    <scope>NUCLEOTIDE SEQUENCE [LARGE SCALE GENOMIC DNA]</scope>
    <source>
        <strain evidence="4 6">NBC 01769</strain>
    </source>
</reference>
<feature type="chain" id="PRO_5022226149" evidence="2">
    <location>
        <begin position="27"/>
        <end position="185"/>
    </location>
</feature>
<feature type="signal peptide" evidence="2">
    <location>
        <begin position="1"/>
        <end position="26"/>
    </location>
</feature>
<evidence type="ECO:0000256" key="2">
    <source>
        <dbReference type="SAM" id="SignalP"/>
    </source>
</evidence>
<feature type="compositionally biased region" description="Low complexity" evidence="1">
    <location>
        <begin position="32"/>
        <end position="61"/>
    </location>
</feature>
<feature type="compositionally biased region" description="Basic and acidic residues" evidence="1">
    <location>
        <begin position="74"/>
        <end position="97"/>
    </location>
</feature>
<reference evidence="3 5" key="1">
    <citation type="submission" date="2019-06" db="EMBL/GenBank/DDBJ databases">
        <title>Sequencing the genomes of 1000 actinobacteria strains.</title>
        <authorList>
            <person name="Klenk H.-P."/>
        </authorList>
    </citation>
    <scope>NUCLEOTIDE SEQUENCE [LARGE SCALE GENOMIC DNA]</scope>
    <source>
        <strain evidence="3 5">DSM 42059</strain>
    </source>
</reference>
<sequence>MPSRIFAVSAAAVGAAVFATTGITYAAHTESPQAAPPAKRAAPAAKKAAPPVKQAAPAAAPLGTGSAGGSEDEDRGHEDRGHENRGHGGGEEGRIHFNDRTYSAPTEGCIAAASGLGSTSFSIYNESEETVEVYRGFNCDSGSPVATVGPYGATHGVAPRTGQGSVFVDDGVVASFRVIGHHDAW</sequence>
<feature type="region of interest" description="Disordered" evidence="1">
    <location>
        <begin position="31"/>
        <end position="97"/>
    </location>
</feature>
<protein>
    <submittedName>
        <fullName evidence="3">Uncharacterized protein</fullName>
    </submittedName>
</protein>
<evidence type="ECO:0000313" key="3">
    <source>
        <dbReference type="EMBL" id="TWG04344.1"/>
    </source>
</evidence>
<proteinExistence type="predicted"/>
<keyword evidence="2" id="KW-0732">Signal</keyword>
<dbReference type="Proteomes" id="UP000318186">
    <property type="component" value="Unassembled WGS sequence"/>
</dbReference>
<dbReference type="EMBL" id="CP109114">
    <property type="protein sequence ID" value="WSC14613.1"/>
    <property type="molecule type" value="Genomic_DNA"/>
</dbReference>
<gene>
    <name evidence="3" type="ORF">FHX80_112789</name>
    <name evidence="4" type="ORF">OIE64_18410</name>
</gene>
<dbReference type="AlphaFoldDB" id="A0A561UYB8"/>
<keyword evidence="6" id="KW-1185">Reference proteome</keyword>
<dbReference type="RefSeq" id="WP_167523533.1">
    <property type="nucleotide sequence ID" value="NZ_CP109114.1"/>
</dbReference>
<evidence type="ECO:0000256" key="1">
    <source>
        <dbReference type="SAM" id="MobiDB-lite"/>
    </source>
</evidence>
<evidence type="ECO:0000313" key="6">
    <source>
        <dbReference type="Proteomes" id="UP001330827"/>
    </source>
</evidence>